<dbReference type="InterPro" id="IPR036291">
    <property type="entry name" value="NAD(P)-bd_dom_sf"/>
</dbReference>
<dbReference type="CDD" id="cd05233">
    <property type="entry name" value="SDR_c"/>
    <property type="match status" value="1"/>
</dbReference>
<dbReference type="Gene3D" id="3.40.50.720">
    <property type="entry name" value="NAD(P)-binding Rossmann-like Domain"/>
    <property type="match status" value="2"/>
</dbReference>
<proteinExistence type="inferred from homology"/>
<evidence type="ECO:0000256" key="1">
    <source>
        <dbReference type="ARBA" id="ARBA00006484"/>
    </source>
</evidence>
<reference evidence="4 5" key="1">
    <citation type="submission" date="2024-09" db="EMBL/GenBank/DDBJ databases">
        <authorList>
            <person name="Sun Q."/>
            <person name="Mori K."/>
        </authorList>
    </citation>
    <scope>NUCLEOTIDE SEQUENCE [LARGE SCALE GENOMIC DNA]</scope>
    <source>
        <strain evidence="4 5">CICC 10874</strain>
    </source>
</reference>
<dbReference type="EC" id="1.1.1.-" evidence="4"/>
<dbReference type="InterPro" id="IPR002347">
    <property type="entry name" value="SDR_fam"/>
</dbReference>
<evidence type="ECO:0000313" key="5">
    <source>
        <dbReference type="Proteomes" id="UP001589793"/>
    </source>
</evidence>
<dbReference type="EMBL" id="JBHLSV010000020">
    <property type="protein sequence ID" value="MFC0675194.1"/>
    <property type="molecule type" value="Genomic_DNA"/>
</dbReference>
<evidence type="ECO:0000313" key="4">
    <source>
        <dbReference type="EMBL" id="MFC0675194.1"/>
    </source>
</evidence>
<dbReference type="PRINTS" id="PR00081">
    <property type="entry name" value="GDHRDH"/>
</dbReference>
<dbReference type="PANTHER" id="PTHR24321">
    <property type="entry name" value="DEHYDROGENASES, SHORT CHAIN"/>
    <property type="match status" value="1"/>
</dbReference>
<dbReference type="RefSeq" id="WP_376982000.1">
    <property type="nucleotide sequence ID" value="NZ_JBHLSV010000020.1"/>
</dbReference>
<comment type="similarity">
    <text evidence="1">Belongs to the short-chain dehydrogenases/reductases (SDR) family.</text>
</comment>
<keyword evidence="2 4" id="KW-0560">Oxidoreductase</keyword>
<protein>
    <submittedName>
        <fullName evidence="4">SDR family NAD(P)-dependent oxidoreductase</fullName>
        <ecNumber evidence="4">1.1.1.-</ecNumber>
    </submittedName>
</protein>
<organism evidence="4 5">
    <name type="scientific">Brachybacterium hainanense</name>
    <dbReference type="NCBI Taxonomy" id="1541174"/>
    <lineage>
        <taxon>Bacteria</taxon>
        <taxon>Bacillati</taxon>
        <taxon>Actinomycetota</taxon>
        <taxon>Actinomycetes</taxon>
        <taxon>Micrococcales</taxon>
        <taxon>Dermabacteraceae</taxon>
        <taxon>Brachybacterium</taxon>
    </lineage>
</organism>
<name>A0ABV6RDZ3_9MICO</name>
<evidence type="ECO:0000256" key="2">
    <source>
        <dbReference type="ARBA" id="ARBA00023002"/>
    </source>
</evidence>
<dbReference type="SUPFAM" id="SSF51735">
    <property type="entry name" value="NAD(P)-binding Rossmann-fold domains"/>
    <property type="match status" value="2"/>
</dbReference>
<sequence length="170" mass="16755">MTLNHVFTGKVAQVTGAGAGMGLPAAQAFAAAGASTPSSTRTPTQHGPRPTSWSQPLNSSSNAGPEPGPTRSAHVAAKHAVTALATSAALGEGHHGIRVNAVCPSIIQAPMVERMVAAGELDKDAMAQGTAIGRIGLASEVTDAVLWLSRPAPASVTGVALPVDGGLAAG</sequence>
<comment type="caution">
    <text evidence="4">The sequence shown here is derived from an EMBL/GenBank/DDBJ whole genome shotgun (WGS) entry which is preliminary data.</text>
</comment>
<accession>A0ABV6RDZ3</accession>
<evidence type="ECO:0000256" key="3">
    <source>
        <dbReference type="SAM" id="MobiDB-lite"/>
    </source>
</evidence>
<gene>
    <name evidence="4" type="ORF">ACFFF6_14620</name>
</gene>
<feature type="compositionally biased region" description="Polar residues" evidence="3">
    <location>
        <begin position="51"/>
        <end position="63"/>
    </location>
</feature>
<dbReference type="Proteomes" id="UP001589793">
    <property type="component" value="Unassembled WGS sequence"/>
</dbReference>
<feature type="compositionally biased region" description="Low complexity" evidence="3">
    <location>
        <begin position="32"/>
        <end position="43"/>
    </location>
</feature>
<dbReference type="PANTHER" id="PTHR24321:SF8">
    <property type="entry name" value="ESTRADIOL 17-BETA-DEHYDROGENASE 8-RELATED"/>
    <property type="match status" value="1"/>
</dbReference>
<dbReference type="GO" id="GO:0016491">
    <property type="term" value="F:oxidoreductase activity"/>
    <property type="evidence" value="ECO:0007669"/>
    <property type="project" value="UniProtKB-KW"/>
</dbReference>
<dbReference type="Pfam" id="PF13561">
    <property type="entry name" value="adh_short_C2"/>
    <property type="match status" value="1"/>
</dbReference>
<keyword evidence="5" id="KW-1185">Reference proteome</keyword>
<feature type="region of interest" description="Disordered" evidence="3">
    <location>
        <begin position="32"/>
        <end position="75"/>
    </location>
</feature>